<dbReference type="EMBL" id="MFBJ01000057">
    <property type="protein sequence ID" value="OGD95279.1"/>
    <property type="molecule type" value="Genomic_DNA"/>
</dbReference>
<evidence type="ECO:0008006" key="3">
    <source>
        <dbReference type="Google" id="ProtNLM"/>
    </source>
</evidence>
<name>A0A1F5GTX3_9BACT</name>
<evidence type="ECO:0000313" key="1">
    <source>
        <dbReference type="EMBL" id="OGD95279.1"/>
    </source>
</evidence>
<sequence length="170" mass="19114">MRQSLIILRGLPASGKSAIAKQLRNFNKKIVWLKVDNFKDFFGEGTEEQLIAANEAALSSLRDLLSRGYIVVMDGVFQDLSFVDQAVKIAKDVGIPAKVFELEISLDVAKKRDQDREGIKEGYREPIKDQVFNKIFKNVSSKVYPGAIKIDVETNSIEACSQIIRKHLND</sequence>
<gene>
    <name evidence="1" type="ORF">A3F02_01345</name>
</gene>
<protein>
    <recommendedName>
        <fullName evidence="3">UDP-N-acetylglucosamine kinase</fullName>
    </recommendedName>
</protein>
<dbReference type="Proteomes" id="UP000176666">
    <property type="component" value="Unassembled WGS sequence"/>
</dbReference>
<proteinExistence type="predicted"/>
<dbReference type="Pfam" id="PF13671">
    <property type="entry name" value="AAA_33"/>
    <property type="match status" value="1"/>
</dbReference>
<dbReference type="SUPFAM" id="SSF52540">
    <property type="entry name" value="P-loop containing nucleoside triphosphate hydrolases"/>
    <property type="match status" value="1"/>
</dbReference>
<evidence type="ECO:0000313" key="2">
    <source>
        <dbReference type="Proteomes" id="UP000176666"/>
    </source>
</evidence>
<dbReference type="Gene3D" id="3.40.50.300">
    <property type="entry name" value="P-loop containing nucleotide triphosphate hydrolases"/>
    <property type="match status" value="1"/>
</dbReference>
<reference evidence="1 2" key="1">
    <citation type="journal article" date="2016" name="Nat. Commun.">
        <title>Thousands of microbial genomes shed light on interconnected biogeochemical processes in an aquifer system.</title>
        <authorList>
            <person name="Anantharaman K."/>
            <person name="Brown C.T."/>
            <person name="Hug L.A."/>
            <person name="Sharon I."/>
            <person name="Castelle C.J."/>
            <person name="Probst A.J."/>
            <person name="Thomas B.C."/>
            <person name="Singh A."/>
            <person name="Wilkins M.J."/>
            <person name="Karaoz U."/>
            <person name="Brodie E.L."/>
            <person name="Williams K.H."/>
            <person name="Hubbard S.S."/>
            <person name="Banfield J.F."/>
        </authorList>
    </citation>
    <scope>NUCLEOTIDE SEQUENCE [LARGE SCALE GENOMIC DNA]</scope>
</reference>
<comment type="caution">
    <text evidence="1">The sequence shown here is derived from an EMBL/GenBank/DDBJ whole genome shotgun (WGS) entry which is preliminary data.</text>
</comment>
<organism evidence="1 2">
    <name type="scientific">Candidatus Curtissbacteria bacterium RIFCSPHIGHO2_12_FULL_38_9b</name>
    <dbReference type="NCBI Taxonomy" id="1797720"/>
    <lineage>
        <taxon>Bacteria</taxon>
        <taxon>Candidatus Curtissiibacteriota</taxon>
    </lineage>
</organism>
<dbReference type="InterPro" id="IPR027417">
    <property type="entry name" value="P-loop_NTPase"/>
</dbReference>
<accession>A0A1F5GTX3</accession>
<dbReference type="AlphaFoldDB" id="A0A1F5GTX3"/>